<dbReference type="CDD" id="cd18793">
    <property type="entry name" value="SF2_C_SNF"/>
    <property type="match status" value="1"/>
</dbReference>
<dbReference type="OrthoDB" id="423559at2759"/>
<protein>
    <recommendedName>
        <fullName evidence="4">Helicase C-terminal domain-containing protein</fullName>
    </recommendedName>
</protein>
<evidence type="ECO:0000313" key="6">
    <source>
        <dbReference type="Proteomes" id="UP000284842"/>
    </source>
</evidence>
<evidence type="ECO:0000256" key="1">
    <source>
        <dbReference type="ARBA" id="ARBA00022741"/>
    </source>
</evidence>
<feature type="domain" description="Helicase C-terminal" evidence="4">
    <location>
        <begin position="50"/>
        <end position="219"/>
    </location>
</feature>
<dbReference type="GO" id="GO:0005524">
    <property type="term" value="F:ATP binding"/>
    <property type="evidence" value="ECO:0007669"/>
    <property type="project" value="UniProtKB-KW"/>
</dbReference>
<dbReference type="PANTHER" id="PTHR45626">
    <property type="entry name" value="TRANSCRIPTION TERMINATION FACTOR 2-RELATED"/>
    <property type="match status" value="1"/>
</dbReference>
<dbReference type="Pfam" id="PF00271">
    <property type="entry name" value="Helicase_C"/>
    <property type="match status" value="1"/>
</dbReference>
<dbReference type="InterPro" id="IPR049730">
    <property type="entry name" value="SNF2/RAD54-like_C"/>
</dbReference>
<dbReference type="GO" id="GO:0005634">
    <property type="term" value="C:nucleus"/>
    <property type="evidence" value="ECO:0007669"/>
    <property type="project" value="TreeGrafter"/>
</dbReference>
<keyword evidence="2" id="KW-0378">Hydrolase</keyword>
<dbReference type="Proteomes" id="UP000284842">
    <property type="component" value="Unassembled WGS sequence"/>
</dbReference>
<comment type="caution">
    <text evidence="5">The sequence shown here is derived from an EMBL/GenBank/DDBJ whole genome shotgun (WGS) entry which is preliminary data.</text>
</comment>
<dbReference type="InterPro" id="IPR027417">
    <property type="entry name" value="P-loop_NTPase"/>
</dbReference>
<dbReference type="GO" id="GO:0008094">
    <property type="term" value="F:ATP-dependent activity, acting on DNA"/>
    <property type="evidence" value="ECO:0007669"/>
    <property type="project" value="TreeGrafter"/>
</dbReference>
<proteinExistence type="predicted"/>
<dbReference type="EMBL" id="NHTK01006078">
    <property type="protein sequence ID" value="PPQ65037.1"/>
    <property type="molecule type" value="Genomic_DNA"/>
</dbReference>
<dbReference type="SMART" id="SM00490">
    <property type="entry name" value="HELICc"/>
    <property type="match status" value="1"/>
</dbReference>
<dbReference type="AlphaFoldDB" id="A0A409VFK6"/>
<evidence type="ECO:0000313" key="5">
    <source>
        <dbReference type="EMBL" id="PPQ65037.1"/>
    </source>
</evidence>
<dbReference type="InterPro" id="IPR001650">
    <property type="entry name" value="Helicase_C-like"/>
</dbReference>
<dbReference type="PANTHER" id="PTHR45626:SF16">
    <property type="entry name" value="ATP-DEPENDENT HELICASE ULS1"/>
    <property type="match status" value="1"/>
</dbReference>
<dbReference type="GO" id="GO:0000724">
    <property type="term" value="P:double-strand break repair via homologous recombination"/>
    <property type="evidence" value="ECO:0007669"/>
    <property type="project" value="TreeGrafter"/>
</dbReference>
<reference evidence="5 6" key="1">
    <citation type="journal article" date="2018" name="Evol. Lett.">
        <title>Horizontal gene cluster transfer increased hallucinogenic mushroom diversity.</title>
        <authorList>
            <person name="Reynolds H.T."/>
            <person name="Vijayakumar V."/>
            <person name="Gluck-Thaler E."/>
            <person name="Korotkin H.B."/>
            <person name="Matheny P.B."/>
            <person name="Slot J.C."/>
        </authorList>
    </citation>
    <scope>NUCLEOTIDE SEQUENCE [LARGE SCALE GENOMIC DNA]</scope>
    <source>
        <strain evidence="5 6">2629</strain>
    </source>
</reference>
<dbReference type="GO" id="GO:0005737">
    <property type="term" value="C:cytoplasm"/>
    <property type="evidence" value="ECO:0007669"/>
    <property type="project" value="TreeGrafter"/>
</dbReference>
<evidence type="ECO:0000259" key="4">
    <source>
        <dbReference type="PROSITE" id="PS51194"/>
    </source>
</evidence>
<gene>
    <name evidence="5" type="ORF">CVT24_008185</name>
</gene>
<keyword evidence="1" id="KW-0547">Nucleotide-binding</keyword>
<evidence type="ECO:0000256" key="3">
    <source>
        <dbReference type="ARBA" id="ARBA00022840"/>
    </source>
</evidence>
<accession>A0A409VFK6</accession>
<dbReference type="SUPFAM" id="SSF52540">
    <property type="entry name" value="P-loop containing nucleoside triphosphate hydrolases"/>
    <property type="match status" value="1"/>
</dbReference>
<sequence>MGKKRAHIILDSDDEIDTPEESEVLIGKKSKEQLAKEAMENVSRFLPSTKMKYMMKLVVDSFKANPEEKILVVSQWTSCLTLVSDYLTEKGIIHVKYQGDMDRNKRDQAVRVFMSKDKARIMLMSLKCGGVGLNLTRANNVISLDLAWSRAVESQAWDRVHRLGQTRPVKVQRLVISNTVEDRIMDLQNRKQLLADGSLGEGEGKKMGRLTVGELANLFGLDHRGRRLQYDD</sequence>
<organism evidence="5 6">
    <name type="scientific">Panaeolus cyanescens</name>
    <dbReference type="NCBI Taxonomy" id="181874"/>
    <lineage>
        <taxon>Eukaryota</taxon>
        <taxon>Fungi</taxon>
        <taxon>Dikarya</taxon>
        <taxon>Basidiomycota</taxon>
        <taxon>Agaricomycotina</taxon>
        <taxon>Agaricomycetes</taxon>
        <taxon>Agaricomycetidae</taxon>
        <taxon>Agaricales</taxon>
        <taxon>Agaricineae</taxon>
        <taxon>Galeropsidaceae</taxon>
        <taxon>Panaeolus</taxon>
    </lineage>
</organism>
<dbReference type="STRING" id="181874.A0A409VFK6"/>
<dbReference type="InParanoid" id="A0A409VFK6"/>
<dbReference type="PROSITE" id="PS51194">
    <property type="entry name" value="HELICASE_CTER"/>
    <property type="match status" value="1"/>
</dbReference>
<name>A0A409VFK6_9AGAR</name>
<keyword evidence="3" id="KW-0067">ATP-binding</keyword>
<dbReference type="GO" id="GO:0016787">
    <property type="term" value="F:hydrolase activity"/>
    <property type="evidence" value="ECO:0007669"/>
    <property type="project" value="UniProtKB-KW"/>
</dbReference>
<evidence type="ECO:0000256" key="2">
    <source>
        <dbReference type="ARBA" id="ARBA00022801"/>
    </source>
</evidence>
<dbReference type="InterPro" id="IPR050628">
    <property type="entry name" value="SNF2_RAD54_helicase_TF"/>
</dbReference>
<dbReference type="Gene3D" id="3.40.50.300">
    <property type="entry name" value="P-loop containing nucleotide triphosphate hydrolases"/>
    <property type="match status" value="1"/>
</dbReference>
<keyword evidence="6" id="KW-1185">Reference proteome</keyword>